<feature type="signal peptide" evidence="2">
    <location>
        <begin position="1"/>
        <end position="19"/>
    </location>
</feature>
<evidence type="ECO:0000313" key="3">
    <source>
        <dbReference type="EMBL" id="SBS67241.1"/>
    </source>
</evidence>
<gene>
    <name evidence="3" type="ORF">VAT7223_03593</name>
</gene>
<dbReference type="RefSeq" id="WP_244499057.1">
    <property type="nucleotide sequence ID" value="NZ_AP025461.1"/>
</dbReference>
<dbReference type="AlphaFoldDB" id="A0A1C3J0T5"/>
<organism evidence="3 4">
    <name type="scientific">Vibrio atlanticus</name>
    <dbReference type="NCBI Taxonomy" id="693153"/>
    <lineage>
        <taxon>Bacteria</taxon>
        <taxon>Pseudomonadati</taxon>
        <taxon>Pseudomonadota</taxon>
        <taxon>Gammaproteobacteria</taxon>
        <taxon>Vibrionales</taxon>
        <taxon>Vibrionaceae</taxon>
        <taxon>Vibrio</taxon>
    </lineage>
</organism>
<dbReference type="Proteomes" id="UP000092876">
    <property type="component" value="Unassembled WGS sequence"/>
</dbReference>
<evidence type="ECO:0000256" key="1">
    <source>
        <dbReference type="SAM" id="Coils"/>
    </source>
</evidence>
<dbReference type="EMBL" id="FLQP01000061">
    <property type="protein sequence ID" value="SBS67241.1"/>
    <property type="molecule type" value="Genomic_DNA"/>
</dbReference>
<proteinExistence type="predicted"/>
<reference evidence="4" key="1">
    <citation type="submission" date="2016-06" db="EMBL/GenBank/DDBJ databases">
        <authorList>
            <person name="Rodrigo-Torres Lidia"/>
            <person name="Arahal R.David."/>
        </authorList>
    </citation>
    <scope>NUCLEOTIDE SEQUENCE [LARGE SCALE GENOMIC DNA]</scope>
    <source>
        <strain evidence="4">CECT 7223</strain>
    </source>
</reference>
<evidence type="ECO:0000313" key="4">
    <source>
        <dbReference type="Proteomes" id="UP000092876"/>
    </source>
</evidence>
<evidence type="ECO:0000256" key="2">
    <source>
        <dbReference type="SAM" id="SignalP"/>
    </source>
</evidence>
<protein>
    <recommendedName>
        <fullName evidence="5">Lipoprotein</fullName>
    </recommendedName>
</protein>
<name>A0A1C3J0T5_9VIBR</name>
<dbReference type="GeneID" id="94235361"/>
<keyword evidence="1" id="KW-0175">Coiled coil</keyword>
<keyword evidence="2" id="KW-0732">Signal</keyword>
<feature type="coiled-coil region" evidence="1">
    <location>
        <begin position="152"/>
        <end position="179"/>
    </location>
</feature>
<accession>A0A1C3J0T5</accession>
<dbReference type="PROSITE" id="PS51257">
    <property type="entry name" value="PROKAR_LIPOPROTEIN"/>
    <property type="match status" value="1"/>
</dbReference>
<evidence type="ECO:0008006" key="5">
    <source>
        <dbReference type="Google" id="ProtNLM"/>
    </source>
</evidence>
<sequence>MKMKMLIPILGVLALSACGGGGDGGSNPTIHKKATGKVIDGYIVGATVFLDINNDGKYNANTEPRALTTKGGSYELDLNETQDKCLGYAPTIVDVPVGAIDEDLGPVKNAYRMVLPPEFKEQIDFKNRFITPLTSSLWATVETSNGKSNYTCQDLMSDIEKQTKQAQALEHALTETIRTYNISEAKIYGDFIASEDSDLALKAQNIVTGLKKSFTDTKDLQQTNPNSYVQVHYYFKDENGARNWYKKVYISSLGTNQSAKQTTTKMSDDLLTEVEVLSESTSVNLSTQWGVYNNTFDIASINNFNSSIRPGCTFTEKIIIKDDKFDNVLSNIAYDGNIHNLVNCQSLDLTNKIVSRTTSTWKYNKSIKEQLNRTYVDWNEHTFGKGDDFGLSTVVNVKSHLNSLDTENIKTNIMGRYKDYSSNELGDASKVIRSKIVNDQSKEITYWKTLFRASPTTYSRRITSSDQTSVYEKSTDGTNWVVSSKP</sequence>
<feature type="chain" id="PRO_5008676146" description="Lipoprotein" evidence="2">
    <location>
        <begin position="20"/>
        <end position="486"/>
    </location>
</feature>